<keyword evidence="2" id="KW-1185">Reference proteome</keyword>
<organism evidence="1 2">
    <name type="scientific">Hymenobacter amundsenii</name>
    <dbReference type="NCBI Taxonomy" id="2006685"/>
    <lineage>
        <taxon>Bacteria</taxon>
        <taxon>Pseudomonadati</taxon>
        <taxon>Bacteroidota</taxon>
        <taxon>Cytophagia</taxon>
        <taxon>Cytophagales</taxon>
        <taxon>Hymenobacteraceae</taxon>
        <taxon>Hymenobacter</taxon>
    </lineage>
</organism>
<sequence length="295" mass="31235">MLAGQVRAQVAAPEPAAREMAGTKVWLVPPPGFGPTAGLSGVRRGAAALQVMEMPGSNYYQQAAGFSPARFAARGGQVLEFRPLVAGEYAGQLARVRLSPTQESAQLLFGDSTFVVLLDARYPAADTATGAALRRSLLSATYRPTKATGPAELGNTVFVLNGSKSPFALALAGHNRYTYAVGGQRKADYGLEPLLTVTTYPYNPSLTAADIGAQVLGRETGLNGYHVRKTTSSKINDLVTYETEGLAQLRGHAVLVYQQVTVVGNTAVAMQGIAHTDFEQALSHFKALTHTIKAR</sequence>
<proteinExistence type="predicted"/>
<reference evidence="1 2" key="1">
    <citation type="submission" date="2017-06" db="EMBL/GenBank/DDBJ databases">
        <title>Hymenobacter amundsenii sp. nov. isolated from regoliths in Antarctica.</title>
        <authorList>
            <person name="Sedlacek I."/>
            <person name="Kralova S."/>
            <person name="Pantucek R."/>
            <person name="Svec P."/>
            <person name="Holochova P."/>
            <person name="Stankova E."/>
            <person name="Vrbovska V."/>
            <person name="Busse H.-J."/>
        </authorList>
    </citation>
    <scope>NUCLEOTIDE SEQUENCE [LARGE SCALE GENOMIC DNA]</scope>
    <source>
        <strain evidence="1 2">CCM 8682</strain>
    </source>
</reference>
<dbReference type="AlphaFoldDB" id="A0A246FN18"/>
<accession>A0A246FN18</accession>
<evidence type="ECO:0000313" key="2">
    <source>
        <dbReference type="Proteomes" id="UP000197277"/>
    </source>
</evidence>
<protein>
    <submittedName>
        <fullName evidence="1">Uncharacterized protein</fullName>
    </submittedName>
</protein>
<evidence type="ECO:0000313" key="1">
    <source>
        <dbReference type="EMBL" id="OWP64120.1"/>
    </source>
</evidence>
<dbReference type="Proteomes" id="UP000197277">
    <property type="component" value="Unassembled WGS sequence"/>
</dbReference>
<name>A0A246FN18_9BACT</name>
<gene>
    <name evidence="1" type="ORF">CDA63_05160</name>
</gene>
<comment type="caution">
    <text evidence="1">The sequence shown here is derived from an EMBL/GenBank/DDBJ whole genome shotgun (WGS) entry which is preliminary data.</text>
</comment>
<dbReference type="EMBL" id="NIRR01000005">
    <property type="protein sequence ID" value="OWP64120.1"/>
    <property type="molecule type" value="Genomic_DNA"/>
</dbReference>